<evidence type="ECO:0000313" key="4">
    <source>
        <dbReference type="EMBL" id="CDO76838.1"/>
    </source>
</evidence>
<evidence type="ECO:0000259" key="3">
    <source>
        <dbReference type="Pfam" id="PF25871"/>
    </source>
</evidence>
<gene>
    <name evidence="4" type="ORF">BN946_scf185033.g35</name>
</gene>
<keyword evidence="5" id="KW-1185">Reference proteome</keyword>
<feature type="domain" description="Peroxisomal membrane protein PEX14-like KPWE" evidence="2">
    <location>
        <begin position="122"/>
        <end position="170"/>
    </location>
</feature>
<dbReference type="STRING" id="5643.A0A060SWI5"/>
<dbReference type="Pfam" id="PF17733">
    <property type="entry name" value="KPWE_dom"/>
    <property type="match status" value="1"/>
</dbReference>
<proteinExistence type="predicted"/>
<sequence>MSTPAEESNQNTTHQPLGGVVAHGAVVDQFAAYPFATDEEFQQGLAGILASGALEGKSEEERAEILLRSEVFYFNRRTGSSLTMEDARRARQLNLREAVPPHDRVTVNPSTTATLNGREEEPQMLSFAQLKALIEQGRTDEIPNNKVIPNVLSSESPSESRAPPRKKPWEVSASA</sequence>
<dbReference type="Pfam" id="PF25871">
    <property type="entry name" value="HTH_76"/>
    <property type="match status" value="1"/>
</dbReference>
<dbReference type="InterPro" id="IPR058841">
    <property type="entry name" value="HTH_76"/>
</dbReference>
<dbReference type="OrthoDB" id="9936937at2759"/>
<dbReference type="EMBL" id="CCBP010000415">
    <property type="protein sequence ID" value="CDO76838.1"/>
    <property type="molecule type" value="Genomic_DNA"/>
</dbReference>
<dbReference type="Proteomes" id="UP000029665">
    <property type="component" value="Unassembled WGS sequence"/>
</dbReference>
<evidence type="ECO:0000313" key="5">
    <source>
        <dbReference type="Proteomes" id="UP000029665"/>
    </source>
</evidence>
<organism evidence="4 5">
    <name type="scientific">Pycnoporus cinnabarinus</name>
    <name type="common">Cinnabar-red polypore</name>
    <name type="synonym">Trametes cinnabarina</name>
    <dbReference type="NCBI Taxonomy" id="5643"/>
    <lineage>
        <taxon>Eukaryota</taxon>
        <taxon>Fungi</taxon>
        <taxon>Dikarya</taxon>
        <taxon>Basidiomycota</taxon>
        <taxon>Agaricomycotina</taxon>
        <taxon>Agaricomycetes</taxon>
        <taxon>Polyporales</taxon>
        <taxon>Polyporaceae</taxon>
        <taxon>Trametes</taxon>
    </lineage>
</organism>
<dbReference type="PANTHER" id="PTHR36855:SF1">
    <property type="entry name" value="PEROXISOME MEMBRANE ANCHOR PROTEIN PEX14P N-TERMINAL DOMAIN-CONTAINING PROTEIN"/>
    <property type="match status" value="1"/>
</dbReference>
<reference evidence="4" key="1">
    <citation type="submission" date="2014-01" db="EMBL/GenBank/DDBJ databases">
        <title>The genome of the white-rot fungus Pycnoporus cinnabarinus: a basidiomycete model with a versatile arsenal for lignocellulosic biomass breakdown.</title>
        <authorList>
            <person name="Levasseur A."/>
            <person name="Lomascolo A."/>
            <person name="Ruiz-Duenas F.J."/>
            <person name="Uzan E."/>
            <person name="Piumi F."/>
            <person name="Kues U."/>
            <person name="Ram A.F.J."/>
            <person name="Murat C."/>
            <person name="Haon M."/>
            <person name="Benoit I."/>
            <person name="Arfi Y."/>
            <person name="Chevret D."/>
            <person name="Drula E."/>
            <person name="Kwon M.J."/>
            <person name="Gouret P."/>
            <person name="Lesage-Meessen L."/>
            <person name="Lombard V."/>
            <person name="Mariette J."/>
            <person name="Noirot C."/>
            <person name="Park J."/>
            <person name="Patyshakuliyeva A."/>
            <person name="Wieneger R.A.B."/>
            <person name="Wosten H.A.B."/>
            <person name="Martin F."/>
            <person name="Coutinho P.M."/>
            <person name="de Vries R."/>
            <person name="Martinez A.T."/>
            <person name="Klopp C."/>
            <person name="Pontarotti P."/>
            <person name="Henrissat B."/>
            <person name="Record E."/>
        </authorList>
    </citation>
    <scope>NUCLEOTIDE SEQUENCE [LARGE SCALE GENOMIC DNA]</scope>
    <source>
        <strain evidence="4">BRFM137</strain>
    </source>
</reference>
<dbReference type="PANTHER" id="PTHR36855">
    <property type="entry name" value="CHROMOSOME 10, WHOLE GENOME SHOTGUN SEQUENCE"/>
    <property type="match status" value="1"/>
</dbReference>
<comment type="caution">
    <text evidence="4">The sequence shown here is derived from an EMBL/GenBank/DDBJ whole genome shotgun (WGS) entry which is preliminary data.</text>
</comment>
<feature type="region of interest" description="Disordered" evidence="1">
    <location>
        <begin position="138"/>
        <end position="175"/>
    </location>
</feature>
<name>A0A060SWI5_PYCCI</name>
<feature type="domain" description="PEX14-like helix-turn-helix" evidence="3">
    <location>
        <begin position="25"/>
        <end position="91"/>
    </location>
</feature>
<dbReference type="HOGENOM" id="CLU_070882_2_1_1"/>
<accession>A0A060SWI5</accession>
<dbReference type="AlphaFoldDB" id="A0A060SWI5"/>
<dbReference type="InterPro" id="IPR040554">
    <property type="entry name" value="KPWE_PEX14_dom"/>
</dbReference>
<evidence type="ECO:0000256" key="1">
    <source>
        <dbReference type="SAM" id="MobiDB-lite"/>
    </source>
</evidence>
<evidence type="ECO:0000259" key="2">
    <source>
        <dbReference type="Pfam" id="PF17733"/>
    </source>
</evidence>
<protein>
    <submittedName>
        <fullName evidence="4">Uncharacterized protein</fullName>
    </submittedName>
</protein>
<dbReference type="OMA" id="RVFYFNR"/>